<proteinExistence type="predicted"/>
<evidence type="ECO:0000313" key="3">
    <source>
        <dbReference type="Proteomes" id="UP000242715"/>
    </source>
</evidence>
<evidence type="ECO:0000256" key="1">
    <source>
        <dbReference type="SAM" id="MobiDB-lite"/>
    </source>
</evidence>
<organism evidence="2 3">
    <name type="scientific">Trifolium subterraneum</name>
    <name type="common">Subterranean clover</name>
    <dbReference type="NCBI Taxonomy" id="3900"/>
    <lineage>
        <taxon>Eukaryota</taxon>
        <taxon>Viridiplantae</taxon>
        <taxon>Streptophyta</taxon>
        <taxon>Embryophyta</taxon>
        <taxon>Tracheophyta</taxon>
        <taxon>Spermatophyta</taxon>
        <taxon>Magnoliopsida</taxon>
        <taxon>eudicotyledons</taxon>
        <taxon>Gunneridae</taxon>
        <taxon>Pentapetalae</taxon>
        <taxon>rosids</taxon>
        <taxon>fabids</taxon>
        <taxon>Fabales</taxon>
        <taxon>Fabaceae</taxon>
        <taxon>Papilionoideae</taxon>
        <taxon>50 kb inversion clade</taxon>
        <taxon>NPAAA clade</taxon>
        <taxon>Hologalegina</taxon>
        <taxon>IRL clade</taxon>
        <taxon>Trifolieae</taxon>
        <taxon>Trifolium</taxon>
    </lineage>
</organism>
<dbReference type="EMBL" id="DF973166">
    <property type="protein sequence ID" value="GAU17069.1"/>
    <property type="molecule type" value="Genomic_DNA"/>
</dbReference>
<accession>A0A2Z6M4Y0</accession>
<protein>
    <submittedName>
        <fullName evidence="2">Uncharacterized protein</fullName>
    </submittedName>
</protein>
<keyword evidence="3" id="KW-1185">Reference proteome</keyword>
<evidence type="ECO:0000313" key="2">
    <source>
        <dbReference type="EMBL" id="GAU17069.1"/>
    </source>
</evidence>
<name>A0A2Z6M4Y0_TRISU</name>
<sequence>MKACRLPFSVDEAETSCECCARGEDGARNSVEGITGDNIGLSIFGSNNGLFESGDSAGEEIDSSGAAEGMMEMIGESDIEGDGATAGEEGDAAAGEAGET</sequence>
<feature type="compositionally biased region" description="Low complexity" evidence="1">
    <location>
        <begin position="82"/>
        <end position="100"/>
    </location>
</feature>
<reference evidence="3" key="1">
    <citation type="journal article" date="2017" name="Front. Plant Sci.">
        <title>Climate Clever Clovers: New Paradigm to Reduce the Environmental Footprint of Ruminants by Breeding Low Methanogenic Forages Utilizing Haplotype Variation.</title>
        <authorList>
            <person name="Kaur P."/>
            <person name="Appels R."/>
            <person name="Bayer P.E."/>
            <person name="Keeble-Gagnere G."/>
            <person name="Wang J."/>
            <person name="Hirakawa H."/>
            <person name="Shirasawa K."/>
            <person name="Vercoe P."/>
            <person name="Stefanova K."/>
            <person name="Durmic Z."/>
            <person name="Nichols P."/>
            <person name="Revell C."/>
            <person name="Isobe S.N."/>
            <person name="Edwards D."/>
            <person name="Erskine W."/>
        </authorList>
    </citation>
    <scope>NUCLEOTIDE SEQUENCE [LARGE SCALE GENOMIC DNA]</scope>
    <source>
        <strain evidence="3">cv. Daliak</strain>
    </source>
</reference>
<feature type="region of interest" description="Disordered" evidence="1">
    <location>
        <begin position="76"/>
        <end position="100"/>
    </location>
</feature>
<dbReference type="Proteomes" id="UP000242715">
    <property type="component" value="Unassembled WGS sequence"/>
</dbReference>
<dbReference type="AlphaFoldDB" id="A0A2Z6M4Y0"/>
<gene>
    <name evidence="2" type="ORF">TSUD_105680</name>
</gene>